<dbReference type="RefSeq" id="WP_340524675.1">
    <property type="nucleotide sequence ID" value="NZ_FMSH01000173.1"/>
</dbReference>
<dbReference type="CDD" id="cd16441">
    <property type="entry name" value="beta_Kdo_transferase_KpsS"/>
    <property type="match status" value="1"/>
</dbReference>
<reference evidence="2" key="1">
    <citation type="submission" date="2016-09" db="EMBL/GenBank/DDBJ databases">
        <authorList>
            <person name="Capua I."/>
            <person name="De Benedictis P."/>
            <person name="Joannis T."/>
            <person name="Lombin L.H."/>
            <person name="Cattoli G."/>
        </authorList>
    </citation>
    <scope>NUCLEOTIDE SEQUENCE</scope>
    <source>
        <strain evidence="2">B9</strain>
    </source>
</reference>
<feature type="compositionally biased region" description="Low complexity" evidence="1">
    <location>
        <begin position="412"/>
        <end position="422"/>
    </location>
</feature>
<gene>
    <name evidence="2" type="ORF">CNECB9_2540037</name>
</gene>
<accession>A0A1K0J9P0</accession>
<evidence type="ECO:0000313" key="2">
    <source>
        <dbReference type="EMBL" id="SCU75804.1"/>
    </source>
</evidence>
<dbReference type="GO" id="GO:0015774">
    <property type="term" value="P:polysaccharide transport"/>
    <property type="evidence" value="ECO:0007669"/>
    <property type="project" value="InterPro"/>
</dbReference>
<proteinExistence type="predicted"/>
<name>A0A1K0J9P0_CUPNE</name>
<evidence type="ECO:0000256" key="1">
    <source>
        <dbReference type="SAM" id="MobiDB-lite"/>
    </source>
</evidence>
<organism evidence="2">
    <name type="scientific">Cupriavidus necator</name>
    <name type="common">Alcaligenes eutrophus</name>
    <name type="synonym">Ralstonia eutropha</name>
    <dbReference type="NCBI Taxonomy" id="106590"/>
    <lineage>
        <taxon>Bacteria</taxon>
        <taxon>Pseudomonadati</taxon>
        <taxon>Pseudomonadota</taxon>
        <taxon>Betaproteobacteria</taxon>
        <taxon>Burkholderiales</taxon>
        <taxon>Burkholderiaceae</taxon>
        <taxon>Cupriavidus</taxon>
    </lineage>
</organism>
<sequence>MPAPPPGAAVRRASLESLASHRTVLLLQGPNGPFFARLARWLRQHGCRVFKVNFNAGDACFYRGGGVTAFREHPDRWPQFLRALTEANAVEAIAMFGQWRPHHRSAIELAESLDLPFYVFEEGYVRPWWITFERGEVNAGSSLRYVDPASLPDEAPPTRPVAIRFGFLRMAWWSAIYFACGLLFARRYPHYRHHKPFRWTEALFWSRALVRKIRYVFSERHLRASLLDPYGPDFFLVPLQLSGDAQLVFSSPWQGNKDFLAAVILSFARHAPRSDHLVVKHHPMERGHTDYRQEIARLAEAAGVASRVHYLHDGHVPSLLKRSKGAVLVNSTVGIQALYHNVPVFVCGDAFYARRGLVASGTLDAFWSEPQMPARRAFVNYYRYILRTTQINQSFYGGGGFPATKSTRAAARSAASGCQAGADDPAVRSRDDPASAIIAKHRSWP</sequence>
<dbReference type="EMBL" id="FMSH01000173">
    <property type="protein sequence ID" value="SCU75804.1"/>
    <property type="molecule type" value="Genomic_DNA"/>
</dbReference>
<feature type="region of interest" description="Disordered" evidence="1">
    <location>
        <begin position="412"/>
        <end position="431"/>
    </location>
</feature>
<dbReference type="GO" id="GO:0000271">
    <property type="term" value="P:polysaccharide biosynthetic process"/>
    <property type="evidence" value="ECO:0007669"/>
    <property type="project" value="InterPro"/>
</dbReference>
<dbReference type="Pfam" id="PF05159">
    <property type="entry name" value="Capsule_synth"/>
    <property type="match status" value="1"/>
</dbReference>
<protein>
    <submittedName>
        <fullName evidence="2">Capsule polysaccharide export protein</fullName>
    </submittedName>
</protein>
<dbReference type="AlphaFoldDB" id="A0A1K0J9P0"/>
<dbReference type="InterPro" id="IPR007833">
    <property type="entry name" value="Capsule_polysaccharide_synth"/>
</dbReference>